<name>A0ABV2C9U6_9BURK</name>
<protein>
    <submittedName>
        <fullName evidence="1">Uncharacterized protein</fullName>
    </submittedName>
</protein>
<evidence type="ECO:0000313" key="1">
    <source>
        <dbReference type="EMBL" id="MET1475871.1"/>
    </source>
</evidence>
<accession>A0ABV2C9U6</accession>
<gene>
    <name evidence="1" type="ORF">ABXL37_16570</name>
</gene>
<dbReference type="RefSeq" id="WP_209926210.1">
    <property type="nucleotide sequence ID" value="NZ_JBEWCH010000009.1"/>
</dbReference>
<organism evidence="1 2">
    <name type="scientific">Burkholderia sola</name>
    <dbReference type="NCBI Taxonomy" id="2843302"/>
    <lineage>
        <taxon>Bacteria</taxon>
        <taxon>Pseudomonadati</taxon>
        <taxon>Pseudomonadota</taxon>
        <taxon>Betaproteobacteria</taxon>
        <taxon>Burkholderiales</taxon>
        <taxon>Burkholderiaceae</taxon>
        <taxon>Burkholderia</taxon>
        <taxon>Burkholderia cepacia complex</taxon>
    </lineage>
</organism>
<reference evidence="1 2" key="1">
    <citation type="submission" date="2024-06" db="EMBL/GenBank/DDBJ databases">
        <title>Burkholderia sola in Mexico.</title>
        <authorList>
            <person name="Estrada P."/>
        </authorList>
    </citation>
    <scope>NUCLEOTIDE SEQUENCE [LARGE SCALE GENOMIC DNA]</scope>
    <source>
        <strain evidence="1 2">CpTa8-5</strain>
    </source>
</reference>
<evidence type="ECO:0000313" key="2">
    <source>
        <dbReference type="Proteomes" id="UP001548587"/>
    </source>
</evidence>
<comment type="caution">
    <text evidence="1">The sequence shown here is derived from an EMBL/GenBank/DDBJ whole genome shotgun (WGS) entry which is preliminary data.</text>
</comment>
<proteinExistence type="predicted"/>
<sequence>MENEETIEAQSARTPKRCWTESNSAFSFACTNSLDGASARTPADGAAFRVCVRTASFPRFAVLPVFPFPAIRSPTMRNPAQALRAYPVGGRERRPLHSAFADRAVGKIGRQFSYKHNAEQGVRLDEQRSTVVRGRRRGGRRSFVMGCPMGHRGISEPFRGLYARPGAGAGRCARIRLCIRMRNRMSGGLSEVSSLAVRADHRCARNELAHAPAFLRFLHPDDTAAAHRDGRTAVSIGARRVAACRGKTSMGADGWDN</sequence>
<keyword evidence="2" id="KW-1185">Reference proteome</keyword>
<dbReference type="EMBL" id="JBEWCH010000009">
    <property type="protein sequence ID" value="MET1475871.1"/>
    <property type="molecule type" value="Genomic_DNA"/>
</dbReference>
<dbReference type="Proteomes" id="UP001548587">
    <property type="component" value="Unassembled WGS sequence"/>
</dbReference>